<sequence>ANKENETQGIRQFLRTCVPPMDGFLKHFLDFGCYNEGFLRGLSKWDPEEKAKLLKKILAGPEGKGATEMEIAVIQNHLGRYFMDK</sequence>
<keyword evidence="2" id="KW-1185">Reference proteome</keyword>
<name>A0A0C3BT59_HEBCY</name>
<feature type="non-terminal residue" evidence="1">
    <location>
        <position position="1"/>
    </location>
</feature>
<protein>
    <submittedName>
        <fullName evidence="1">Uncharacterized protein</fullName>
    </submittedName>
</protein>
<evidence type="ECO:0000313" key="1">
    <source>
        <dbReference type="EMBL" id="KIM35254.1"/>
    </source>
</evidence>
<dbReference type="Proteomes" id="UP000053424">
    <property type="component" value="Unassembled WGS sequence"/>
</dbReference>
<dbReference type="OrthoDB" id="3069802at2759"/>
<gene>
    <name evidence="1" type="ORF">M413DRAFT_79558</name>
</gene>
<dbReference type="AlphaFoldDB" id="A0A0C3BT59"/>
<evidence type="ECO:0000313" key="2">
    <source>
        <dbReference type="Proteomes" id="UP000053424"/>
    </source>
</evidence>
<dbReference type="HOGENOM" id="CLU_180206_0_0_1"/>
<accession>A0A0C3BT59</accession>
<proteinExistence type="predicted"/>
<reference evidence="2" key="2">
    <citation type="submission" date="2015-01" db="EMBL/GenBank/DDBJ databases">
        <title>Evolutionary Origins and Diversification of the Mycorrhizal Mutualists.</title>
        <authorList>
            <consortium name="DOE Joint Genome Institute"/>
            <consortium name="Mycorrhizal Genomics Consortium"/>
            <person name="Kohler A."/>
            <person name="Kuo A."/>
            <person name="Nagy L.G."/>
            <person name="Floudas D."/>
            <person name="Copeland A."/>
            <person name="Barry K.W."/>
            <person name="Cichocki N."/>
            <person name="Veneault-Fourrey C."/>
            <person name="LaButti K."/>
            <person name="Lindquist E.A."/>
            <person name="Lipzen A."/>
            <person name="Lundell T."/>
            <person name="Morin E."/>
            <person name="Murat C."/>
            <person name="Riley R."/>
            <person name="Ohm R."/>
            <person name="Sun H."/>
            <person name="Tunlid A."/>
            <person name="Henrissat B."/>
            <person name="Grigoriev I.V."/>
            <person name="Hibbett D.S."/>
            <person name="Martin F."/>
        </authorList>
    </citation>
    <scope>NUCLEOTIDE SEQUENCE [LARGE SCALE GENOMIC DNA]</scope>
    <source>
        <strain evidence="2">h7</strain>
    </source>
</reference>
<dbReference type="EMBL" id="KN831825">
    <property type="protein sequence ID" value="KIM35254.1"/>
    <property type="molecule type" value="Genomic_DNA"/>
</dbReference>
<organism evidence="1 2">
    <name type="scientific">Hebeloma cylindrosporum</name>
    <dbReference type="NCBI Taxonomy" id="76867"/>
    <lineage>
        <taxon>Eukaryota</taxon>
        <taxon>Fungi</taxon>
        <taxon>Dikarya</taxon>
        <taxon>Basidiomycota</taxon>
        <taxon>Agaricomycotina</taxon>
        <taxon>Agaricomycetes</taxon>
        <taxon>Agaricomycetidae</taxon>
        <taxon>Agaricales</taxon>
        <taxon>Agaricineae</taxon>
        <taxon>Hymenogastraceae</taxon>
        <taxon>Hebeloma</taxon>
    </lineage>
</organism>
<reference evidence="1 2" key="1">
    <citation type="submission" date="2014-04" db="EMBL/GenBank/DDBJ databases">
        <authorList>
            <consortium name="DOE Joint Genome Institute"/>
            <person name="Kuo A."/>
            <person name="Gay G."/>
            <person name="Dore J."/>
            <person name="Kohler A."/>
            <person name="Nagy L.G."/>
            <person name="Floudas D."/>
            <person name="Copeland A."/>
            <person name="Barry K.W."/>
            <person name="Cichocki N."/>
            <person name="Veneault-Fourrey C."/>
            <person name="LaButti K."/>
            <person name="Lindquist E.A."/>
            <person name="Lipzen A."/>
            <person name="Lundell T."/>
            <person name="Morin E."/>
            <person name="Murat C."/>
            <person name="Sun H."/>
            <person name="Tunlid A."/>
            <person name="Henrissat B."/>
            <person name="Grigoriev I.V."/>
            <person name="Hibbett D.S."/>
            <person name="Martin F."/>
            <person name="Nordberg H.P."/>
            <person name="Cantor M.N."/>
            <person name="Hua S.X."/>
        </authorList>
    </citation>
    <scope>NUCLEOTIDE SEQUENCE [LARGE SCALE GENOMIC DNA]</scope>
    <source>
        <strain evidence="2">h7</strain>
    </source>
</reference>